<name>A0A6A7N1R4_9BURK</name>
<protein>
    <submittedName>
        <fullName evidence="1">Uncharacterized protein</fullName>
    </submittedName>
</protein>
<keyword evidence="2" id="KW-1185">Reference proteome</keyword>
<evidence type="ECO:0000313" key="1">
    <source>
        <dbReference type="EMBL" id="MQA39014.1"/>
    </source>
</evidence>
<dbReference type="Proteomes" id="UP000440498">
    <property type="component" value="Unassembled WGS sequence"/>
</dbReference>
<accession>A0A6A7N1R4</accession>
<reference evidence="1 2" key="1">
    <citation type="submission" date="2019-10" db="EMBL/GenBank/DDBJ databases">
        <title>Two novel species isolated from a subtropical stream in China.</title>
        <authorList>
            <person name="Lu H."/>
        </authorList>
    </citation>
    <scope>NUCLEOTIDE SEQUENCE [LARGE SCALE GENOMIC DNA]</scope>
    <source>
        <strain evidence="1 2">FT29W</strain>
    </source>
</reference>
<dbReference type="RefSeq" id="WP_152838312.1">
    <property type="nucleotide sequence ID" value="NZ_WHUG01000004.1"/>
</dbReference>
<proteinExistence type="predicted"/>
<comment type="caution">
    <text evidence="1">The sequence shown here is derived from an EMBL/GenBank/DDBJ whole genome shotgun (WGS) entry which is preliminary data.</text>
</comment>
<gene>
    <name evidence="1" type="ORF">GEV02_12690</name>
</gene>
<dbReference type="EMBL" id="WHUG01000004">
    <property type="protein sequence ID" value="MQA39014.1"/>
    <property type="molecule type" value="Genomic_DNA"/>
</dbReference>
<organism evidence="1 2">
    <name type="scientific">Rugamonas aquatica</name>
    <dbReference type="NCBI Taxonomy" id="2743357"/>
    <lineage>
        <taxon>Bacteria</taxon>
        <taxon>Pseudomonadati</taxon>
        <taxon>Pseudomonadota</taxon>
        <taxon>Betaproteobacteria</taxon>
        <taxon>Burkholderiales</taxon>
        <taxon>Oxalobacteraceae</taxon>
        <taxon>Telluria group</taxon>
        <taxon>Rugamonas</taxon>
    </lineage>
</organism>
<evidence type="ECO:0000313" key="2">
    <source>
        <dbReference type="Proteomes" id="UP000440498"/>
    </source>
</evidence>
<sequence length="75" mass="8656">MDSTSFTIPFAHVQLRGIKGTLLKTRWAFVPEKYLVEFDVEALREQTMRETAEKFGLDSAPYKRLLKQLEAAHEA</sequence>
<dbReference type="AlphaFoldDB" id="A0A6A7N1R4"/>